<dbReference type="InterPro" id="IPR013783">
    <property type="entry name" value="Ig-like_fold"/>
</dbReference>
<dbReference type="InterPro" id="IPR003598">
    <property type="entry name" value="Ig_sub2"/>
</dbReference>
<dbReference type="Gene3D" id="2.20.100.10">
    <property type="entry name" value="Thrombospondin type-1 (TSP1) repeat"/>
    <property type="match status" value="2"/>
</dbReference>
<dbReference type="InterPro" id="IPR003599">
    <property type="entry name" value="Ig_sub"/>
</dbReference>
<keyword evidence="4 12" id="KW-0812">Transmembrane</keyword>
<dbReference type="Proteomes" id="UP000186922">
    <property type="component" value="Unassembled WGS sequence"/>
</dbReference>
<feature type="domain" description="Ig-like" evidence="15">
    <location>
        <begin position="142"/>
        <end position="243"/>
    </location>
</feature>
<dbReference type="InterPro" id="IPR000488">
    <property type="entry name" value="Death_dom"/>
</dbReference>
<evidence type="ECO:0000256" key="4">
    <source>
        <dbReference type="ARBA" id="ARBA00022692"/>
    </source>
</evidence>
<dbReference type="PANTHER" id="PTHR12582:SF47">
    <property type="entry name" value="NETRIN RECEPTOR UNC-5"/>
    <property type="match status" value="1"/>
</dbReference>
<feature type="transmembrane region" description="Helical" evidence="12">
    <location>
        <begin position="407"/>
        <end position="430"/>
    </location>
</feature>
<dbReference type="Pfam" id="PF25609">
    <property type="entry name" value="Unc5_NetrinR_N"/>
    <property type="match status" value="1"/>
</dbReference>
<evidence type="ECO:0000259" key="14">
    <source>
        <dbReference type="PROSITE" id="PS50017"/>
    </source>
</evidence>
<keyword evidence="7 12" id="KW-0472">Membrane</keyword>
<dbReference type="SMART" id="SM00408">
    <property type="entry name" value="IGc2"/>
    <property type="match status" value="1"/>
</dbReference>
<dbReference type="InterPro" id="IPR036383">
    <property type="entry name" value="TSP1_rpt_sf"/>
</dbReference>
<evidence type="ECO:0000256" key="11">
    <source>
        <dbReference type="ARBA" id="ARBA00023319"/>
    </source>
</evidence>
<keyword evidence="3 12" id="KW-0217">Developmental protein</keyword>
<dbReference type="SUPFAM" id="SSF82895">
    <property type="entry name" value="TSP-1 type 1 repeat"/>
    <property type="match status" value="2"/>
</dbReference>
<dbReference type="GO" id="GO:0005042">
    <property type="term" value="F:netrin receptor activity"/>
    <property type="evidence" value="ECO:0007669"/>
    <property type="project" value="UniProtKB-UniRule"/>
</dbReference>
<dbReference type="FunFam" id="2.20.100.10:FF:000001">
    <property type="entry name" value="semaphorin-5A isoform X1"/>
    <property type="match status" value="1"/>
</dbReference>
<evidence type="ECO:0000256" key="2">
    <source>
        <dbReference type="ARBA" id="ARBA00009844"/>
    </source>
</evidence>
<reference evidence="17 18" key="1">
    <citation type="journal article" date="2016" name="Nat. Commun.">
        <title>Extremotolerant tardigrade genome and improved radiotolerance of human cultured cells by tardigrade-unique protein.</title>
        <authorList>
            <person name="Hashimoto T."/>
            <person name="Horikawa D.D."/>
            <person name="Saito Y."/>
            <person name="Kuwahara H."/>
            <person name="Kozuka-Hata H."/>
            <person name="Shin-I T."/>
            <person name="Minakuchi Y."/>
            <person name="Ohishi K."/>
            <person name="Motoyama A."/>
            <person name="Aizu T."/>
            <person name="Enomoto A."/>
            <person name="Kondo K."/>
            <person name="Tanaka S."/>
            <person name="Hara Y."/>
            <person name="Koshikawa S."/>
            <person name="Sagara H."/>
            <person name="Miura T."/>
            <person name="Yokobori S."/>
            <person name="Miyagawa K."/>
            <person name="Suzuki Y."/>
            <person name="Kubo T."/>
            <person name="Oyama M."/>
            <person name="Kohara Y."/>
            <person name="Fujiyama A."/>
            <person name="Arakawa K."/>
            <person name="Katayama T."/>
            <person name="Toyoda A."/>
            <person name="Kunieda T."/>
        </authorList>
    </citation>
    <scope>NUCLEOTIDE SEQUENCE [LARGE SCALE GENOMIC DNA]</scope>
    <source>
        <strain evidence="17 18">YOKOZUNA-1</strain>
    </source>
</reference>
<dbReference type="EMBL" id="BDGG01000004">
    <property type="protein sequence ID" value="GAU97361.1"/>
    <property type="molecule type" value="Genomic_DNA"/>
</dbReference>
<dbReference type="InterPro" id="IPR000884">
    <property type="entry name" value="TSP1_rpt"/>
</dbReference>
<dbReference type="PROSITE" id="PS50092">
    <property type="entry name" value="TSP1"/>
    <property type="match status" value="2"/>
</dbReference>
<proteinExistence type="inferred from homology"/>
<dbReference type="STRING" id="947166.A0A1D1V6P8"/>
<dbReference type="FunFam" id="1.10.533.10:FF:000092">
    <property type="entry name" value="Netrin receptor unc-5"/>
    <property type="match status" value="1"/>
</dbReference>
<feature type="domain" description="Ig-like" evidence="15">
    <location>
        <begin position="55"/>
        <end position="134"/>
    </location>
</feature>
<keyword evidence="11 12" id="KW-0393">Immunoglobulin domain</keyword>
<comment type="function">
    <text evidence="12">Receptor for netrin required for axon guidance. Mediates axon repulsion of neuronal growth cones in the developing nervous system upon ligand binding.</text>
</comment>
<keyword evidence="18" id="KW-1185">Reference proteome</keyword>
<dbReference type="SMART" id="SM00218">
    <property type="entry name" value="ZU5"/>
    <property type="match status" value="1"/>
</dbReference>
<evidence type="ECO:0000313" key="18">
    <source>
        <dbReference type="Proteomes" id="UP000186922"/>
    </source>
</evidence>
<evidence type="ECO:0000313" key="17">
    <source>
        <dbReference type="EMBL" id="GAU97361.1"/>
    </source>
</evidence>
<evidence type="ECO:0000256" key="1">
    <source>
        <dbReference type="ARBA" id="ARBA00004479"/>
    </source>
</evidence>
<dbReference type="InterPro" id="IPR011029">
    <property type="entry name" value="DEATH-like_dom_sf"/>
</dbReference>
<dbReference type="GO" id="GO:0005886">
    <property type="term" value="C:plasma membrane"/>
    <property type="evidence" value="ECO:0007669"/>
    <property type="project" value="UniProtKB-SubCell"/>
</dbReference>
<evidence type="ECO:0000256" key="10">
    <source>
        <dbReference type="ARBA" id="ARBA00023180"/>
    </source>
</evidence>
<feature type="region of interest" description="Disordered" evidence="13">
    <location>
        <begin position="529"/>
        <end position="566"/>
    </location>
</feature>
<evidence type="ECO:0000256" key="13">
    <source>
        <dbReference type="SAM" id="MobiDB-lite"/>
    </source>
</evidence>
<dbReference type="CDD" id="cd08781">
    <property type="entry name" value="Death_UNC5-like"/>
    <property type="match status" value="1"/>
</dbReference>
<dbReference type="OrthoDB" id="5973910at2759"/>
<dbReference type="InterPro" id="IPR033772">
    <property type="entry name" value="UPA"/>
</dbReference>
<organism evidence="17 18">
    <name type="scientific">Ramazzottius varieornatus</name>
    <name type="common">Water bear</name>
    <name type="synonym">Tardigrade</name>
    <dbReference type="NCBI Taxonomy" id="947166"/>
    <lineage>
        <taxon>Eukaryota</taxon>
        <taxon>Metazoa</taxon>
        <taxon>Ecdysozoa</taxon>
        <taxon>Tardigrada</taxon>
        <taxon>Eutardigrada</taxon>
        <taxon>Parachela</taxon>
        <taxon>Hypsibioidea</taxon>
        <taxon>Ramazzottiidae</taxon>
        <taxon>Ramazzottius</taxon>
    </lineage>
</organism>
<comment type="subcellular location">
    <subcellularLocation>
        <location evidence="12">Cell membrane</location>
        <topology evidence="12">Single-pass type I membrane protein</topology>
    </subcellularLocation>
    <subcellularLocation>
        <location evidence="1">Membrane</location>
        <topology evidence="1">Single-pass type I membrane protein</topology>
    </subcellularLocation>
</comment>
<feature type="domain" description="Death" evidence="14">
    <location>
        <begin position="964"/>
        <end position="1030"/>
    </location>
</feature>
<comment type="similarity">
    <text evidence="2 12">Belongs to the unc-5 family.</text>
</comment>
<dbReference type="SMART" id="SM00409">
    <property type="entry name" value="IG"/>
    <property type="match status" value="2"/>
</dbReference>
<dbReference type="FunFam" id="2.60.40.10:FF:000032">
    <property type="entry name" value="palladin isoform X1"/>
    <property type="match status" value="1"/>
</dbReference>
<dbReference type="PROSITE" id="PS51145">
    <property type="entry name" value="ZU5"/>
    <property type="match status" value="1"/>
</dbReference>
<keyword evidence="8" id="KW-1015">Disulfide bond</keyword>
<evidence type="ECO:0000256" key="5">
    <source>
        <dbReference type="ARBA" id="ARBA00022729"/>
    </source>
</evidence>
<accession>A0A1D1V6P8</accession>
<dbReference type="SUPFAM" id="SSF48726">
    <property type="entry name" value="Immunoglobulin"/>
    <property type="match status" value="2"/>
</dbReference>
<evidence type="ECO:0000256" key="12">
    <source>
        <dbReference type="RuleBase" id="RU367033"/>
    </source>
</evidence>
<gene>
    <name evidence="17" type="primary">RvY_08675</name>
    <name evidence="17" type="synonym">RvY_08675.1</name>
    <name evidence="17" type="ORF">RvY_08675-1</name>
</gene>
<evidence type="ECO:0000256" key="8">
    <source>
        <dbReference type="ARBA" id="ARBA00023157"/>
    </source>
</evidence>
<dbReference type="FunFam" id="2.20.100.10:FF:000002">
    <property type="entry name" value="Unc-5 netrin receptor C"/>
    <property type="match status" value="1"/>
</dbReference>
<dbReference type="Pfam" id="PF00531">
    <property type="entry name" value="Death"/>
    <property type="match status" value="1"/>
</dbReference>
<keyword evidence="10" id="KW-0325">Glycoprotein</keyword>
<feature type="chain" id="PRO_5025083542" description="Netrin receptor UNC5" evidence="12">
    <location>
        <begin position="24"/>
        <end position="1034"/>
    </location>
</feature>
<dbReference type="Gene3D" id="2.60.220.30">
    <property type="match status" value="1"/>
</dbReference>
<dbReference type="AlphaFoldDB" id="A0A1D1V6P8"/>
<dbReference type="InterPro" id="IPR007110">
    <property type="entry name" value="Ig-like_dom"/>
</dbReference>
<comment type="caution">
    <text evidence="17">The sequence shown here is derived from an EMBL/GenBank/DDBJ whole genome shotgun (WGS) entry which is preliminary data.</text>
</comment>
<dbReference type="InterPro" id="IPR057755">
    <property type="entry name" value="UNC5A-D-like_N"/>
</dbReference>
<evidence type="ECO:0000259" key="16">
    <source>
        <dbReference type="PROSITE" id="PS51145"/>
    </source>
</evidence>
<dbReference type="InterPro" id="IPR000906">
    <property type="entry name" value="ZU5_dom"/>
</dbReference>
<dbReference type="Gene3D" id="1.10.533.10">
    <property type="entry name" value="Death Domain, Fas"/>
    <property type="match status" value="1"/>
</dbReference>
<dbReference type="InterPro" id="IPR037936">
    <property type="entry name" value="UNC5A-D"/>
</dbReference>
<feature type="domain" description="ZU5" evidence="16">
    <location>
        <begin position="619"/>
        <end position="755"/>
    </location>
</feature>
<evidence type="ECO:0000256" key="3">
    <source>
        <dbReference type="ARBA" id="ARBA00022473"/>
    </source>
</evidence>
<dbReference type="GO" id="GO:0008045">
    <property type="term" value="P:motor neuron axon guidance"/>
    <property type="evidence" value="ECO:0007669"/>
    <property type="project" value="TreeGrafter"/>
</dbReference>
<dbReference type="Pfam" id="PF13927">
    <property type="entry name" value="Ig_3"/>
    <property type="match status" value="1"/>
</dbReference>
<dbReference type="Pfam" id="PF17217">
    <property type="entry name" value="UPA"/>
    <property type="match status" value="1"/>
</dbReference>
<dbReference type="SMART" id="SM00005">
    <property type="entry name" value="DEATH"/>
    <property type="match status" value="1"/>
</dbReference>
<keyword evidence="5 12" id="KW-0732">Signal</keyword>
<dbReference type="Pfam" id="PF00090">
    <property type="entry name" value="TSP_1"/>
    <property type="match status" value="2"/>
</dbReference>
<keyword evidence="6 12" id="KW-1133">Transmembrane helix</keyword>
<dbReference type="PROSITE" id="PS50017">
    <property type="entry name" value="DEATH_DOMAIN"/>
    <property type="match status" value="1"/>
</dbReference>
<name>A0A1D1V6P8_RAMVA</name>
<protein>
    <recommendedName>
        <fullName evidence="12">Netrin receptor UNC5</fullName>
    </recommendedName>
</protein>
<dbReference type="SUPFAM" id="SSF47986">
    <property type="entry name" value="DEATH domain"/>
    <property type="match status" value="1"/>
</dbReference>
<keyword evidence="9 12" id="KW-0675">Receptor</keyword>
<evidence type="ECO:0000256" key="6">
    <source>
        <dbReference type="ARBA" id="ARBA00022989"/>
    </source>
</evidence>
<sequence>MARRKSAAMLFGYACLLWMLVQAPEGGCLEEEQEGGGYLLDPIPSDASVDPSRSPEFIRQPEDVFITSKTKVATLTCTARHASQVTFKCNDEWVRPKSVRNDIRVDPHTQTRYIESEITITRSQVEEYFELYRCVCVAWSGPKTMVESQRAKIQIAYLRKSFQREPTQTSVEAGYPVQLQCLPPEGAPVPEVFWLKDGQQIDPAVHRNFIVSNEGGLILNQARHEDAGNYTCGAKNVAARRLSAPALLTIYVNGGWSAYGEWTKCDARCGRGIQKRFRACNNPEPQNGGLPCPGSPVQKADCTVICPAEDGQWSKWSEWSKCSSDCIHQKRRSCTNPPPSNGGAYCVGPDFSSENCTGGMCPPGYERGRFTPKNDLTEDADIRDEFNNDFETTLSEENASAQKRKQVLYIGVSVGAVSLLVLVALIIFLVRRRRNQPIYDMPNVDLYCAPHLTKPLFLPDPNLTDFNYKDNRNYFGNFGKSRGTTSHTGFSLKLPPLNGLAGKDALFGSGGFHHNKAISGGRQDGHFLSHFSTLGGTSPTQDSQSPLIEMNSSSNNSSDGTSIDKHIYSSSSETHSCIYTESEKDTEDGENTPLTTSSSFSASAINLSEEPNEDLQADVTAISDVTSVGALISLPASAVTVTVPEGCLSKGRKARFTLQVQRNDRPRLSDAQQTLLSPVVSFSVQNNVPLQKSVVLTFQHCALQSAHEGWQLSLMYCDSVEGQWRKMAVLGLETINTPCYVQIDSKLVHVMTDIPGRYALVGQSRPKYQAAKKIMVALFAPQIQVDDYLIRIYCVQNTKDALQAVIKEENQLGGVLVDKQTLRLEDNGKPLGLCVDNVGEGWQVKSDTGFSYQEIPFSHIWPGHQPLLHSSFCLRPISSLNYRPSCSITTGQRDSPYSCALHLPADFEDDPAILRPKPVYANLTATLVSARHDAVATRTNNIFRIPATTRRKFCALLDVPRAQGNDWRMLAHELQVDRYINFFATKPSPTEYILDLWEARNRKETALSDLVAILESMQRKDLVELLQSNLACWI</sequence>
<dbReference type="Gene3D" id="2.60.40.10">
    <property type="entry name" value="Immunoglobulins"/>
    <property type="match status" value="2"/>
</dbReference>
<dbReference type="InterPro" id="IPR036179">
    <property type="entry name" value="Ig-like_dom_sf"/>
</dbReference>
<dbReference type="Pfam" id="PF00791">
    <property type="entry name" value="ZU5"/>
    <property type="match status" value="1"/>
</dbReference>
<evidence type="ECO:0000256" key="7">
    <source>
        <dbReference type="ARBA" id="ARBA00023136"/>
    </source>
</evidence>
<dbReference type="PROSITE" id="PS50835">
    <property type="entry name" value="IG_LIKE"/>
    <property type="match status" value="2"/>
</dbReference>
<dbReference type="SMART" id="SM00209">
    <property type="entry name" value="TSP1"/>
    <property type="match status" value="2"/>
</dbReference>
<feature type="compositionally biased region" description="Polar residues" evidence="13">
    <location>
        <begin position="530"/>
        <end position="546"/>
    </location>
</feature>
<dbReference type="PANTHER" id="PTHR12582">
    <property type="entry name" value="NETRIN RECEPTOR UNC5"/>
    <property type="match status" value="1"/>
</dbReference>
<evidence type="ECO:0000256" key="9">
    <source>
        <dbReference type="ARBA" id="ARBA00023170"/>
    </source>
</evidence>
<feature type="signal peptide" evidence="12">
    <location>
        <begin position="1"/>
        <end position="23"/>
    </location>
</feature>
<evidence type="ECO:0000259" key="15">
    <source>
        <dbReference type="PROSITE" id="PS50835"/>
    </source>
</evidence>